<evidence type="ECO:0000313" key="10">
    <source>
        <dbReference type="Proteomes" id="UP001319121"/>
    </source>
</evidence>
<keyword evidence="10" id="KW-1185">Reference proteome</keyword>
<dbReference type="KEGG" id="fku:FGKAn22_07800"/>
<name>A0AAN1SY51_9PROT</name>
<dbReference type="SMART" id="SM00267">
    <property type="entry name" value="GGDEF"/>
    <property type="match status" value="1"/>
</dbReference>
<dbReference type="Proteomes" id="UP001319121">
    <property type="component" value="Chromosome"/>
</dbReference>
<dbReference type="PROSITE" id="PS50887">
    <property type="entry name" value="GGDEF"/>
    <property type="match status" value="1"/>
</dbReference>
<dbReference type="PROSITE" id="PS50113">
    <property type="entry name" value="PAC"/>
    <property type="match status" value="1"/>
</dbReference>
<dbReference type="InterPro" id="IPR001610">
    <property type="entry name" value="PAC"/>
</dbReference>
<dbReference type="InterPro" id="IPR011006">
    <property type="entry name" value="CheY-like_superfamily"/>
</dbReference>
<dbReference type="Gene3D" id="3.30.70.270">
    <property type="match status" value="1"/>
</dbReference>
<dbReference type="SMART" id="SM00091">
    <property type="entry name" value="PAS"/>
    <property type="match status" value="1"/>
</dbReference>
<feature type="domain" description="Response regulatory" evidence="5">
    <location>
        <begin position="2"/>
        <end position="119"/>
    </location>
</feature>
<dbReference type="GO" id="GO:0005886">
    <property type="term" value="C:plasma membrane"/>
    <property type="evidence" value="ECO:0007669"/>
    <property type="project" value="TreeGrafter"/>
</dbReference>
<dbReference type="GO" id="GO:0052621">
    <property type="term" value="F:diguanylate cyclase activity"/>
    <property type="evidence" value="ECO:0007669"/>
    <property type="project" value="UniProtKB-EC"/>
</dbReference>
<dbReference type="PROSITE" id="PS50112">
    <property type="entry name" value="PAS"/>
    <property type="match status" value="1"/>
</dbReference>
<dbReference type="PANTHER" id="PTHR45138:SF9">
    <property type="entry name" value="DIGUANYLATE CYCLASE DGCM-RELATED"/>
    <property type="match status" value="1"/>
</dbReference>
<dbReference type="NCBIfam" id="TIGR00254">
    <property type="entry name" value="GGDEF"/>
    <property type="match status" value="1"/>
</dbReference>
<accession>A0AAN1SY51</accession>
<dbReference type="SMART" id="SM00448">
    <property type="entry name" value="REC"/>
    <property type="match status" value="1"/>
</dbReference>
<dbReference type="InterPro" id="IPR050469">
    <property type="entry name" value="Diguanylate_Cyclase"/>
</dbReference>
<dbReference type="NCBIfam" id="TIGR00229">
    <property type="entry name" value="sensory_box"/>
    <property type="match status" value="1"/>
</dbReference>
<dbReference type="PROSITE" id="PS50110">
    <property type="entry name" value="RESPONSE_REGULATORY"/>
    <property type="match status" value="1"/>
</dbReference>
<feature type="modified residue" description="4-aspartylphosphate" evidence="3">
    <location>
        <position position="51"/>
    </location>
</feature>
<evidence type="ECO:0000256" key="1">
    <source>
        <dbReference type="ARBA" id="ARBA00012528"/>
    </source>
</evidence>
<dbReference type="InterPro" id="IPR000014">
    <property type="entry name" value="PAS"/>
</dbReference>
<evidence type="ECO:0000259" key="6">
    <source>
        <dbReference type="PROSITE" id="PS50112"/>
    </source>
</evidence>
<dbReference type="Pfam" id="PF13426">
    <property type="entry name" value="PAS_9"/>
    <property type="match status" value="1"/>
</dbReference>
<dbReference type="CDD" id="cd00130">
    <property type="entry name" value="PAS"/>
    <property type="match status" value="1"/>
</dbReference>
<dbReference type="InterPro" id="IPR035965">
    <property type="entry name" value="PAS-like_dom_sf"/>
</dbReference>
<dbReference type="GO" id="GO:0000160">
    <property type="term" value="P:phosphorelay signal transduction system"/>
    <property type="evidence" value="ECO:0007669"/>
    <property type="project" value="InterPro"/>
</dbReference>
<feature type="coiled-coil region" evidence="4">
    <location>
        <begin position="142"/>
        <end position="186"/>
    </location>
</feature>
<proteinExistence type="predicted"/>
<dbReference type="RefSeq" id="WP_212786685.1">
    <property type="nucleotide sequence ID" value="NZ_AP019536.1"/>
</dbReference>
<dbReference type="EC" id="2.7.7.65" evidence="1"/>
<dbReference type="SMART" id="SM00086">
    <property type="entry name" value="PAC"/>
    <property type="match status" value="1"/>
</dbReference>
<dbReference type="Pfam" id="PF00072">
    <property type="entry name" value="Response_reg"/>
    <property type="match status" value="1"/>
</dbReference>
<evidence type="ECO:0000259" key="8">
    <source>
        <dbReference type="PROSITE" id="PS50887"/>
    </source>
</evidence>
<dbReference type="InterPro" id="IPR001789">
    <property type="entry name" value="Sig_transdc_resp-reg_receiver"/>
</dbReference>
<dbReference type="Pfam" id="PF00990">
    <property type="entry name" value="GGDEF"/>
    <property type="match status" value="1"/>
</dbReference>
<dbReference type="Gene3D" id="3.30.450.20">
    <property type="entry name" value="PAS domain"/>
    <property type="match status" value="1"/>
</dbReference>
<dbReference type="PANTHER" id="PTHR45138">
    <property type="entry name" value="REGULATORY COMPONENTS OF SENSORY TRANSDUCTION SYSTEM"/>
    <property type="match status" value="1"/>
</dbReference>
<dbReference type="EMBL" id="AP019536">
    <property type="protein sequence ID" value="BBI99087.1"/>
    <property type="molecule type" value="Genomic_DNA"/>
</dbReference>
<dbReference type="AlphaFoldDB" id="A0AAN1SY51"/>
<dbReference type="FunFam" id="3.30.70.270:FF:000001">
    <property type="entry name" value="Diguanylate cyclase domain protein"/>
    <property type="match status" value="1"/>
</dbReference>
<organism evidence="9 10">
    <name type="scientific">Ferrigenium kumadai</name>
    <dbReference type="NCBI Taxonomy" id="1682490"/>
    <lineage>
        <taxon>Bacteria</taxon>
        <taxon>Pseudomonadati</taxon>
        <taxon>Pseudomonadota</taxon>
        <taxon>Betaproteobacteria</taxon>
        <taxon>Nitrosomonadales</taxon>
        <taxon>Gallionellaceae</taxon>
        <taxon>Ferrigenium</taxon>
    </lineage>
</organism>
<dbReference type="InterPro" id="IPR043128">
    <property type="entry name" value="Rev_trsase/Diguanyl_cyclase"/>
</dbReference>
<dbReference type="SUPFAM" id="SSF52172">
    <property type="entry name" value="CheY-like"/>
    <property type="match status" value="1"/>
</dbReference>
<dbReference type="GO" id="GO:0043709">
    <property type="term" value="P:cell adhesion involved in single-species biofilm formation"/>
    <property type="evidence" value="ECO:0007669"/>
    <property type="project" value="TreeGrafter"/>
</dbReference>
<reference evidence="9 10" key="1">
    <citation type="submission" date="2019-03" db="EMBL/GenBank/DDBJ databases">
        <title>Complete genome sequence of Ferrigenium kumadai strain An22, a microaerophilic iron-oxidizing bacterium isolated from a paddy field soil.</title>
        <authorList>
            <person name="Watanabe T."/>
            <person name="Asakawa S."/>
        </authorList>
    </citation>
    <scope>NUCLEOTIDE SEQUENCE [LARGE SCALE GENOMIC DNA]</scope>
    <source>
        <strain evidence="9 10">An22</strain>
    </source>
</reference>
<feature type="domain" description="GGDEF" evidence="8">
    <location>
        <begin position="334"/>
        <end position="468"/>
    </location>
</feature>
<gene>
    <name evidence="9" type="ORF">FGKAn22_07800</name>
</gene>
<comment type="catalytic activity">
    <reaction evidence="2">
        <text>2 GTP = 3',3'-c-di-GMP + 2 diphosphate</text>
        <dbReference type="Rhea" id="RHEA:24898"/>
        <dbReference type="ChEBI" id="CHEBI:33019"/>
        <dbReference type="ChEBI" id="CHEBI:37565"/>
        <dbReference type="ChEBI" id="CHEBI:58805"/>
        <dbReference type="EC" id="2.7.7.65"/>
    </reaction>
</comment>
<evidence type="ECO:0000256" key="3">
    <source>
        <dbReference type="PROSITE-ProRule" id="PRU00169"/>
    </source>
</evidence>
<evidence type="ECO:0000259" key="7">
    <source>
        <dbReference type="PROSITE" id="PS50113"/>
    </source>
</evidence>
<feature type="domain" description="PAS" evidence="6">
    <location>
        <begin position="176"/>
        <end position="247"/>
    </location>
</feature>
<keyword evidence="4" id="KW-0175">Coiled coil</keyword>
<protein>
    <recommendedName>
        <fullName evidence="1">diguanylate cyclase</fullName>
        <ecNumber evidence="1">2.7.7.65</ecNumber>
    </recommendedName>
</protein>
<dbReference type="InterPro" id="IPR000160">
    <property type="entry name" value="GGDEF_dom"/>
</dbReference>
<keyword evidence="3" id="KW-0597">Phosphoprotein</keyword>
<evidence type="ECO:0000256" key="4">
    <source>
        <dbReference type="SAM" id="Coils"/>
    </source>
</evidence>
<dbReference type="GO" id="GO:1902201">
    <property type="term" value="P:negative regulation of bacterial-type flagellum-dependent cell motility"/>
    <property type="evidence" value="ECO:0007669"/>
    <property type="project" value="TreeGrafter"/>
</dbReference>
<dbReference type="SUPFAM" id="SSF55785">
    <property type="entry name" value="PYP-like sensor domain (PAS domain)"/>
    <property type="match status" value="1"/>
</dbReference>
<dbReference type="Gene3D" id="3.40.50.2300">
    <property type="match status" value="1"/>
</dbReference>
<evidence type="ECO:0000313" key="9">
    <source>
        <dbReference type="EMBL" id="BBI99087.1"/>
    </source>
</evidence>
<dbReference type="InterPro" id="IPR029787">
    <property type="entry name" value="Nucleotide_cyclase"/>
</dbReference>
<feature type="domain" description="PAC" evidence="7">
    <location>
        <begin position="250"/>
        <end position="302"/>
    </location>
</feature>
<dbReference type="CDD" id="cd01949">
    <property type="entry name" value="GGDEF"/>
    <property type="match status" value="1"/>
</dbReference>
<dbReference type="InterPro" id="IPR000700">
    <property type="entry name" value="PAS-assoc_C"/>
</dbReference>
<dbReference type="SUPFAM" id="SSF55073">
    <property type="entry name" value="Nucleotide cyclase"/>
    <property type="match status" value="1"/>
</dbReference>
<evidence type="ECO:0000256" key="2">
    <source>
        <dbReference type="ARBA" id="ARBA00034247"/>
    </source>
</evidence>
<sequence length="485" mass="54425">MKILIADDKAENRYLFEVLLKAYGYEVVSAANGVEALEMLRQDRVGLIISDIMMPVMDGFKLCRVCKQDERLKDIPFIFITAAYTSEKDEQFAMSLGADRFIRRPIESDDLIGIVKDVVAKQRAGHTPSLPAQEKEEASYLAEYAERVVSKLEQKVNDLEVEIAARKQAEQQLNQYTEEVEDLYNRAPCGYHSLDKDGVFVRINDTELSWLGYTREELVGKMNFADLITRDSLKAFQECFSHLKEHGSVLDIEFDMLRKDGTVLPVLMNASVVKDDNGDYLMCRATVYDITERKALQQELERQARTDSLTGISNRRYFMQRAEQELGRSRRFGHTLSMLMLDIDFFKAVNDNHGHAAGDMVLILLAKIACNAVRDVDVLGRIGGEEFAILLPETDTQMAAQVAERLRQEIETASVPIEQGPAIHFTISIGVATLRDDDAGIDALLKHADQALYEAKQTGRNRVCIANAGTHPMPAQATEGGACDE</sequence>
<evidence type="ECO:0000259" key="5">
    <source>
        <dbReference type="PROSITE" id="PS50110"/>
    </source>
</evidence>